<evidence type="ECO:0000256" key="1">
    <source>
        <dbReference type="SAM" id="Phobius"/>
    </source>
</evidence>
<keyword evidence="3" id="KW-1185">Reference proteome</keyword>
<organism evidence="2 3">
    <name type="scientific">Agromyces lapidis</name>
    <dbReference type="NCBI Taxonomy" id="279574"/>
    <lineage>
        <taxon>Bacteria</taxon>
        <taxon>Bacillati</taxon>
        <taxon>Actinomycetota</taxon>
        <taxon>Actinomycetes</taxon>
        <taxon>Micrococcales</taxon>
        <taxon>Microbacteriaceae</taxon>
        <taxon>Agromyces</taxon>
    </lineage>
</organism>
<keyword evidence="1" id="KW-0472">Membrane</keyword>
<gene>
    <name evidence="2" type="ORF">ACFFQV_09470</name>
</gene>
<feature type="transmembrane region" description="Helical" evidence="1">
    <location>
        <begin position="15"/>
        <end position="37"/>
    </location>
</feature>
<comment type="caution">
    <text evidence="2">The sequence shown here is derived from an EMBL/GenBank/DDBJ whole genome shotgun (WGS) entry which is preliminary data.</text>
</comment>
<dbReference type="Proteomes" id="UP001589667">
    <property type="component" value="Unassembled WGS sequence"/>
</dbReference>
<keyword evidence="1" id="KW-1133">Transmembrane helix</keyword>
<protein>
    <submittedName>
        <fullName evidence="2">Uncharacterized protein</fullName>
    </submittedName>
</protein>
<name>A0ABV5SQ94_9MICO</name>
<sequence>MILIDTPPRPAATKWAAALLIMNGGLFLIPVTALLVFGVMHQLAPDMLATPLVLAALGASLLFAARAVWRGAHWPRRYVLVVVAGELVSIASGSTYIGAALLFVTLAALLLWGPSARQFAVTAGETAVSSRWSSSK</sequence>
<evidence type="ECO:0000313" key="3">
    <source>
        <dbReference type="Proteomes" id="UP001589667"/>
    </source>
</evidence>
<feature type="transmembrane region" description="Helical" evidence="1">
    <location>
        <begin position="89"/>
        <end position="112"/>
    </location>
</feature>
<evidence type="ECO:0000313" key="2">
    <source>
        <dbReference type="EMBL" id="MFB9642513.1"/>
    </source>
</evidence>
<feature type="transmembrane region" description="Helical" evidence="1">
    <location>
        <begin position="49"/>
        <end position="69"/>
    </location>
</feature>
<accession>A0ABV5SQ94</accession>
<dbReference type="EMBL" id="JBHMBL010000001">
    <property type="protein sequence ID" value="MFB9642513.1"/>
    <property type="molecule type" value="Genomic_DNA"/>
</dbReference>
<proteinExistence type="predicted"/>
<dbReference type="RefSeq" id="WP_157424217.1">
    <property type="nucleotide sequence ID" value="NZ_BAAANI010000001.1"/>
</dbReference>
<reference evidence="2 3" key="1">
    <citation type="submission" date="2024-09" db="EMBL/GenBank/DDBJ databases">
        <authorList>
            <person name="Sun Q."/>
            <person name="Mori K."/>
        </authorList>
    </citation>
    <scope>NUCLEOTIDE SEQUENCE [LARGE SCALE GENOMIC DNA]</scope>
    <source>
        <strain evidence="2 3">JCM 14321</strain>
    </source>
</reference>
<keyword evidence="1" id="KW-0812">Transmembrane</keyword>